<sequence length="301" mass="34972">MRIRKKTIGYFVLFVITLLIGFMTSKVLPEKYFFDANLITQDPYNQKGLMGSYSFCMWLYDITGLNRLDYSIVALIQLPIIFLVLWSIGVPDRFNRIYLSNAVIWVTLLLCSVYIAMPSKEFVNFLYIALLVKVLLGRSAFWPKIVVVFLLLFWFGVWYRPYYLLVPFFAAVLYFGSFIKLKNTGINNVIFGLFFACLLSLSFGVVKGEYLTEGTRERLNKDRKGREDSQTIILSPVKTDNVIGESVSIFYGFVSVNFPVNGFRFYNKPQVIAFILWQLVLLSYLFFQYNRCMKKQEAVQA</sequence>
<feature type="transmembrane region" description="Helical" evidence="1">
    <location>
        <begin position="7"/>
        <end position="24"/>
    </location>
</feature>
<feature type="transmembrane region" description="Helical" evidence="1">
    <location>
        <begin position="186"/>
        <end position="206"/>
    </location>
</feature>
<evidence type="ECO:0000256" key="1">
    <source>
        <dbReference type="SAM" id="Phobius"/>
    </source>
</evidence>
<reference evidence="3" key="1">
    <citation type="submission" date="2016-11" db="EMBL/GenBank/DDBJ databases">
        <title>Trade-off between light-utilization and light-protection in marine flavobacteria.</title>
        <authorList>
            <person name="Kumagai Y."/>
            <person name="Yoshizawa S."/>
            <person name="Kogure K."/>
        </authorList>
    </citation>
    <scope>NUCLEOTIDE SEQUENCE [LARGE SCALE GENOMIC DNA]</scope>
    <source>
        <strain evidence="3">SG-18</strain>
    </source>
</reference>
<feature type="transmembrane region" description="Helical" evidence="1">
    <location>
        <begin position="124"/>
        <end position="155"/>
    </location>
</feature>
<evidence type="ECO:0008006" key="4">
    <source>
        <dbReference type="Google" id="ProtNLM"/>
    </source>
</evidence>
<dbReference type="EMBL" id="MQVX01000001">
    <property type="protein sequence ID" value="PQJ16236.1"/>
    <property type="molecule type" value="Genomic_DNA"/>
</dbReference>
<name>A0A2S7T9T9_9FLAO</name>
<feature type="transmembrane region" description="Helical" evidence="1">
    <location>
        <begin position="72"/>
        <end position="91"/>
    </location>
</feature>
<feature type="transmembrane region" description="Helical" evidence="1">
    <location>
        <begin position="97"/>
        <end position="117"/>
    </location>
</feature>
<accession>A0A2S7T9T9</accession>
<keyword evidence="1" id="KW-0472">Membrane</keyword>
<keyword evidence="1" id="KW-1133">Transmembrane helix</keyword>
<protein>
    <recommendedName>
        <fullName evidence="4">Glycosyltransferase RgtA/B/C/D-like domain-containing protein</fullName>
    </recommendedName>
</protein>
<feature type="transmembrane region" description="Helical" evidence="1">
    <location>
        <begin position="271"/>
        <end position="287"/>
    </location>
</feature>
<evidence type="ECO:0000313" key="3">
    <source>
        <dbReference type="Proteomes" id="UP000239366"/>
    </source>
</evidence>
<evidence type="ECO:0000313" key="2">
    <source>
        <dbReference type="EMBL" id="PQJ16236.1"/>
    </source>
</evidence>
<comment type="caution">
    <text evidence="2">The sequence shown here is derived from an EMBL/GenBank/DDBJ whole genome shotgun (WGS) entry which is preliminary data.</text>
</comment>
<proteinExistence type="predicted"/>
<dbReference type="Proteomes" id="UP000239366">
    <property type="component" value="Unassembled WGS sequence"/>
</dbReference>
<keyword evidence="1" id="KW-0812">Transmembrane</keyword>
<dbReference type="AlphaFoldDB" id="A0A2S7T9T9"/>
<keyword evidence="3" id="KW-1185">Reference proteome</keyword>
<gene>
    <name evidence="2" type="ORF">BST99_11340</name>
</gene>
<feature type="transmembrane region" description="Helical" evidence="1">
    <location>
        <begin position="161"/>
        <end position="179"/>
    </location>
</feature>
<organism evidence="2 3">
    <name type="scientific">Aureicoccus marinus</name>
    <dbReference type="NCBI Taxonomy" id="754435"/>
    <lineage>
        <taxon>Bacteria</taxon>
        <taxon>Pseudomonadati</taxon>
        <taxon>Bacteroidota</taxon>
        <taxon>Flavobacteriia</taxon>
        <taxon>Flavobacteriales</taxon>
        <taxon>Flavobacteriaceae</taxon>
        <taxon>Aureicoccus</taxon>
    </lineage>
</organism>